<reference evidence="3" key="1">
    <citation type="journal article" date="2021" name="bioRxiv">
        <title>Whole Genome Assembly and Annotation of Northern Wild Rice, Zizania palustris L., Supports a Whole Genome Duplication in the Zizania Genus.</title>
        <authorList>
            <person name="Haas M."/>
            <person name="Kono T."/>
            <person name="Macchietto M."/>
            <person name="Millas R."/>
            <person name="McGilp L."/>
            <person name="Shao M."/>
            <person name="Duquette J."/>
            <person name="Hirsch C.N."/>
            <person name="Kimball J."/>
        </authorList>
    </citation>
    <scope>NUCLEOTIDE SEQUENCE</scope>
    <source>
        <tissue evidence="3">Fresh leaf tissue</tissue>
    </source>
</reference>
<dbReference type="OrthoDB" id="593823at2759"/>
<feature type="signal peptide" evidence="2">
    <location>
        <begin position="1"/>
        <end position="24"/>
    </location>
</feature>
<keyword evidence="2" id="KW-0732">Signal</keyword>
<dbReference type="GO" id="GO:0033897">
    <property type="term" value="F:ribonuclease T2 activity"/>
    <property type="evidence" value="ECO:0007669"/>
    <property type="project" value="InterPro"/>
</dbReference>
<dbReference type="GO" id="GO:0006401">
    <property type="term" value="P:RNA catabolic process"/>
    <property type="evidence" value="ECO:0007669"/>
    <property type="project" value="TreeGrafter"/>
</dbReference>
<accession>A0A8J5T523</accession>
<dbReference type="AlphaFoldDB" id="A0A8J5T523"/>
<dbReference type="InterPro" id="IPR033130">
    <property type="entry name" value="RNase_T2_His_AS_2"/>
</dbReference>
<dbReference type="PROSITE" id="PS00531">
    <property type="entry name" value="RNASE_T2_2"/>
    <property type="match status" value="1"/>
</dbReference>
<evidence type="ECO:0000313" key="3">
    <source>
        <dbReference type="EMBL" id="KAG8079632.1"/>
    </source>
</evidence>
<dbReference type="InterPro" id="IPR001568">
    <property type="entry name" value="RNase_T2-like"/>
</dbReference>
<dbReference type="Proteomes" id="UP000729402">
    <property type="component" value="Unassembled WGS sequence"/>
</dbReference>
<name>A0A8J5T523_ZIZPA</name>
<dbReference type="InterPro" id="IPR018188">
    <property type="entry name" value="RNase_T2_His_AS_1"/>
</dbReference>
<organism evidence="3 4">
    <name type="scientific">Zizania palustris</name>
    <name type="common">Northern wild rice</name>
    <dbReference type="NCBI Taxonomy" id="103762"/>
    <lineage>
        <taxon>Eukaryota</taxon>
        <taxon>Viridiplantae</taxon>
        <taxon>Streptophyta</taxon>
        <taxon>Embryophyta</taxon>
        <taxon>Tracheophyta</taxon>
        <taxon>Spermatophyta</taxon>
        <taxon>Magnoliopsida</taxon>
        <taxon>Liliopsida</taxon>
        <taxon>Poales</taxon>
        <taxon>Poaceae</taxon>
        <taxon>BOP clade</taxon>
        <taxon>Oryzoideae</taxon>
        <taxon>Oryzeae</taxon>
        <taxon>Zizaniinae</taxon>
        <taxon>Zizania</taxon>
    </lineage>
</organism>
<feature type="active site" evidence="1">
    <location>
        <position position="65"/>
    </location>
</feature>
<reference evidence="3" key="2">
    <citation type="submission" date="2021-02" db="EMBL/GenBank/DDBJ databases">
        <authorList>
            <person name="Kimball J.A."/>
            <person name="Haas M.W."/>
            <person name="Macchietto M."/>
            <person name="Kono T."/>
            <person name="Duquette J."/>
            <person name="Shao M."/>
        </authorList>
    </citation>
    <scope>NUCLEOTIDE SEQUENCE</scope>
    <source>
        <tissue evidence="3">Fresh leaf tissue</tissue>
    </source>
</reference>
<feature type="active site" evidence="1">
    <location>
        <position position="145"/>
    </location>
</feature>
<comment type="caution">
    <text evidence="3">The sequence shown here is derived from an EMBL/GenBank/DDBJ whole genome shotgun (WGS) entry which is preliminary data.</text>
</comment>
<sequence>MAGLRGCFFLAAAVGVLLISLALASSATDFDFFYHVQQWPGSYCNTKNGCCIPDGGNPPADFTLHGLWPQYAACRPSLGDDDLLVVQNDGEELERKKCWPEFCSTEKLRLAQISDLLGDMQLTWPTLSCTNKENLPFWSHEWEKHGTCSNLGQHTYFQLALQHQARYNLTAILAGAGIVPSGEATYYLSSIRDAIAEATGSAPNFACNRDESGETQQLLEVYQCLDLTGTRPVNCTLPKSGCTDKVKFPEV</sequence>
<dbReference type="InterPro" id="IPR033697">
    <property type="entry name" value="Ribonuclease_T2_eukaryotic"/>
</dbReference>
<dbReference type="CDD" id="cd01061">
    <property type="entry name" value="RNase_T2_euk"/>
    <property type="match status" value="1"/>
</dbReference>
<gene>
    <name evidence="3" type="ORF">GUJ93_ZPchr0007g6261</name>
</gene>
<evidence type="ECO:0000256" key="2">
    <source>
        <dbReference type="SAM" id="SignalP"/>
    </source>
</evidence>
<proteinExistence type="predicted"/>
<keyword evidence="4" id="KW-1185">Reference proteome</keyword>
<dbReference type="PROSITE" id="PS00530">
    <property type="entry name" value="RNASE_T2_1"/>
    <property type="match status" value="1"/>
</dbReference>
<dbReference type="EMBL" id="JAAALK010000282">
    <property type="protein sequence ID" value="KAG8079632.1"/>
    <property type="molecule type" value="Genomic_DNA"/>
</dbReference>
<dbReference type="Pfam" id="PF00445">
    <property type="entry name" value="Ribonuclease_T2"/>
    <property type="match status" value="1"/>
</dbReference>
<dbReference type="PANTHER" id="PTHR11240">
    <property type="entry name" value="RIBONUCLEASE T2"/>
    <property type="match status" value="1"/>
</dbReference>
<dbReference type="GO" id="GO:0005576">
    <property type="term" value="C:extracellular region"/>
    <property type="evidence" value="ECO:0007669"/>
    <property type="project" value="TreeGrafter"/>
</dbReference>
<feature type="active site" evidence="1">
    <location>
        <position position="141"/>
    </location>
</feature>
<dbReference type="GO" id="GO:0003723">
    <property type="term" value="F:RNA binding"/>
    <property type="evidence" value="ECO:0007669"/>
    <property type="project" value="InterPro"/>
</dbReference>
<evidence type="ECO:0000256" key="1">
    <source>
        <dbReference type="PIRSR" id="PIRSR633697-1"/>
    </source>
</evidence>
<feature type="chain" id="PRO_5035313667" evidence="2">
    <location>
        <begin position="25"/>
        <end position="251"/>
    </location>
</feature>
<evidence type="ECO:0000313" key="4">
    <source>
        <dbReference type="Proteomes" id="UP000729402"/>
    </source>
</evidence>
<protein>
    <submittedName>
        <fullName evidence="3">Uncharacterized protein</fullName>
    </submittedName>
</protein>
<dbReference type="PANTHER" id="PTHR11240:SF18">
    <property type="entry name" value="OS07G0630400 PROTEIN"/>
    <property type="match status" value="1"/>
</dbReference>